<accession>A0AAW9RLX4</accession>
<proteinExistence type="inferred from homology"/>
<dbReference type="InterPro" id="IPR050967">
    <property type="entry name" value="Thiamine_Salvage_TenA"/>
</dbReference>
<dbReference type="NCBIfam" id="TIGR04306">
    <property type="entry name" value="salvage_TenA"/>
    <property type="match status" value="1"/>
</dbReference>
<dbReference type="GO" id="GO:0005829">
    <property type="term" value="C:cytosol"/>
    <property type="evidence" value="ECO:0007669"/>
    <property type="project" value="TreeGrafter"/>
</dbReference>
<dbReference type="EC" id="3.5.99.2" evidence="1"/>
<dbReference type="EMBL" id="JAZHOF010000001">
    <property type="protein sequence ID" value="MEJ8569835.1"/>
    <property type="molecule type" value="Genomic_DNA"/>
</dbReference>
<comment type="catalytic activity">
    <reaction evidence="1">
        <text>4-amino-5-aminomethyl-2-methylpyrimidine + H2O = 4-amino-5-hydroxymethyl-2-methylpyrimidine + NH4(+)</text>
        <dbReference type="Rhea" id="RHEA:31799"/>
        <dbReference type="ChEBI" id="CHEBI:15377"/>
        <dbReference type="ChEBI" id="CHEBI:16892"/>
        <dbReference type="ChEBI" id="CHEBI:28938"/>
        <dbReference type="ChEBI" id="CHEBI:63416"/>
        <dbReference type="EC" id="3.5.99.2"/>
    </reaction>
</comment>
<dbReference type="PANTHER" id="PTHR43198:SF2">
    <property type="entry name" value="SI:CH1073-67J19.1-RELATED"/>
    <property type="match status" value="1"/>
</dbReference>
<protein>
    <recommendedName>
        <fullName evidence="1">Aminopyrimidine aminohydrolase</fullName>
        <ecNumber evidence="1">3.5.99.2</ecNumber>
    </recommendedName>
</protein>
<organism evidence="3 4">
    <name type="scientific">Microbaculum marinum</name>
    <dbReference type="NCBI Taxonomy" id="1764581"/>
    <lineage>
        <taxon>Bacteria</taxon>
        <taxon>Pseudomonadati</taxon>
        <taxon>Pseudomonadota</taxon>
        <taxon>Alphaproteobacteria</taxon>
        <taxon>Hyphomicrobiales</taxon>
        <taxon>Tepidamorphaceae</taxon>
        <taxon>Microbaculum</taxon>
    </lineage>
</organism>
<feature type="domain" description="Thiaminase-2/PQQC" evidence="2">
    <location>
        <begin position="26"/>
        <end position="218"/>
    </location>
</feature>
<comment type="pathway">
    <text evidence="1">Cofactor biosynthesis; thiamine diphosphate biosynthesis.</text>
</comment>
<evidence type="ECO:0000313" key="3">
    <source>
        <dbReference type="EMBL" id="MEJ8569835.1"/>
    </source>
</evidence>
<dbReference type="AlphaFoldDB" id="A0AAW9RLX4"/>
<evidence type="ECO:0000259" key="2">
    <source>
        <dbReference type="Pfam" id="PF03070"/>
    </source>
</evidence>
<dbReference type="Pfam" id="PF03070">
    <property type="entry name" value="TENA_THI-4"/>
    <property type="match status" value="1"/>
</dbReference>
<dbReference type="InterPro" id="IPR016084">
    <property type="entry name" value="Haem_Oase-like_multi-hlx"/>
</dbReference>
<comment type="function">
    <text evidence="1">Catalyzes an amino-pyrimidine hydrolysis reaction at the C5' of the pyrimidine moiety of thiamine compounds, a reaction that is part of a thiamine salvage pathway.</text>
</comment>
<dbReference type="SUPFAM" id="SSF48613">
    <property type="entry name" value="Heme oxygenase-like"/>
    <property type="match status" value="1"/>
</dbReference>
<evidence type="ECO:0000256" key="1">
    <source>
        <dbReference type="RuleBase" id="RU363093"/>
    </source>
</evidence>
<dbReference type="CDD" id="cd19365">
    <property type="entry name" value="TenA_C-like"/>
    <property type="match status" value="1"/>
</dbReference>
<reference evidence="3 4" key="1">
    <citation type="submission" date="2024-02" db="EMBL/GenBank/DDBJ databases">
        <title>Genome analysis and characterization of Microbaculum marinisediminis sp. nov., isolated from marine sediment.</title>
        <authorList>
            <person name="Du Z.-J."/>
            <person name="Ye Y.-Q."/>
            <person name="Zhang Z.-R."/>
            <person name="Yuan S.-M."/>
            <person name="Zhang X.-Y."/>
        </authorList>
    </citation>
    <scope>NUCLEOTIDE SEQUENCE [LARGE SCALE GENOMIC DNA]</scope>
    <source>
        <strain evidence="3 4">SDUM1044001</strain>
    </source>
</reference>
<keyword evidence="1" id="KW-0784">Thiamine biosynthesis</keyword>
<dbReference type="Gene3D" id="1.20.910.10">
    <property type="entry name" value="Heme oxygenase-like"/>
    <property type="match status" value="1"/>
</dbReference>
<dbReference type="GO" id="GO:0009228">
    <property type="term" value="P:thiamine biosynthetic process"/>
    <property type="evidence" value="ECO:0007669"/>
    <property type="project" value="UniProtKB-KW"/>
</dbReference>
<sequence length="224" mass="24679">MQTAGGFSGEAWDRNAALYEKIRTLPFNAELAAGTLSRDRFQHYIVQDGHYLMAFARALALAAAKAGDAEGLIQFSEAAHGAIVVERSLHGGYLDQFGIATDVFEQIPLSPACHHYTSFLMATAYAEPYPVVLAALLPCFWVYAEVGKDIHGRAAPDNPYQAWIDTYAGEDFHASVAAAIRTTDRAAAGVDPATREAMHRAYTRATQLEWMFWDSAYKLEDWPV</sequence>
<evidence type="ECO:0000313" key="4">
    <source>
        <dbReference type="Proteomes" id="UP001378188"/>
    </source>
</evidence>
<dbReference type="PANTHER" id="PTHR43198">
    <property type="entry name" value="BIFUNCTIONAL TH2 PROTEIN"/>
    <property type="match status" value="1"/>
</dbReference>
<dbReference type="GO" id="GO:0050334">
    <property type="term" value="F:thiaminase activity"/>
    <property type="evidence" value="ECO:0007669"/>
    <property type="project" value="UniProtKB-EC"/>
</dbReference>
<keyword evidence="1" id="KW-0378">Hydrolase</keyword>
<keyword evidence="4" id="KW-1185">Reference proteome</keyword>
<dbReference type="RefSeq" id="WP_340327578.1">
    <property type="nucleotide sequence ID" value="NZ_JAZHOF010000001.1"/>
</dbReference>
<dbReference type="Proteomes" id="UP001378188">
    <property type="component" value="Unassembled WGS sequence"/>
</dbReference>
<dbReference type="InterPro" id="IPR027574">
    <property type="entry name" value="Thiaminase_II"/>
</dbReference>
<comment type="caution">
    <text evidence="3">The sequence shown here is derived from an EMBL/GenBank/DDBJ whole genome shotgun (WGS) entry which is preliminary data.</text>
</comment>
<comment type="similarity">
    <text evidence="1">Belongs to the TenA family.</text>
</comment>
<comment type="catalytic activity">
    <reaction evidence="1">
        <text>thiamine + H2O = 5-(2-hydroxyethyl)-4-methylthiazole + 4-amino-5-hydroxymethyl-2-methylpyrimidine + H(+)</text>
        <dbReference type="Rhea" id="RHEA:17509"/>
        <dbReference type="ChEBI" id="CHEBI:15377"/>
        <dbReference type="ChEBI" id="CHEBI:15378"/>
        <dbReference type="ChEBI" id="CHEBI:16892"/>
        <dbReference type="ChEBI" id="CHEBI:17957"/>
        <dbReference type="ChEBI" id="CHEBI:18385"/>
        <dbReference type="EC" id="3.5.99.2"/>
    </reaction>
</comment>
<dbReference type="InterPro" id="IPR004305">
    <property type="entry name" value="Thiaminase-2/PQQC"/>
</dbReference>
<name>A0AAW9RLX4_9HYPH</name>
<gene>
    <name evidence="3" type="primary">tenA</name>
    <name evidence="3" type="ORF">V3328_00005</name>
</gene>